<dbReference type="EMBL" id="WAIE01000011">
    <property type="protein sequence ID" value="KAB1437327.1"/>
    <property type="molecule type" value="Genomic_DNA"/>
</dbReference>
<accession>A0A6N6MZ72</accession>
<dbReference type="RefSeq" id="WP_151152094.1">
    <property type="nucleotide sequence ID" value="NZ_WAIE01000011.1"/>
</dbReference>
<name>A0A6N6MZ72_9BACT</name>
<reference evidence="1 2" key="1">
    <citation type="journal article" date="2017" name="Int. J. Syst. Evol. Microbiol.">
        <title>Desulfovibrio senegalensis sp. nov., a mesophilic sulfate reducer isolated from marine sediment.</title>
        <authorList>
            <person name="Thioye A."/>
            <person name="Gam Z.B.A."/>
            <person name="Mbengue M."/>
            <person name="Cayol J.L."/>
            <person name="Joseph-Bartoli M."/>
            <person name="Toure-Kane C."/>
            <person name="Labat M."/>
        </authorList>
    </citation>
    <scope>NUCLEOTIDE SEQUENCE [LARGE SCALE GENOMIC DNA]</scope>
    <source>
        <strain evidence="1 2">DSM 101509</strain>
    </source>
</reference>
<organism evidence="1 2">
    <name type="scientific">Pseudodesulfovibrio senegalensis</name>
    <dbReference type="NCBI Taxonomy" id="1721087"/>
    <lineage>
        <taxon>Bacteria</taxon>
        <taxon>Pseudomonadati</taxon>
        <taxon>Thermodesulfobacteriota</taxon>
        <taxon>Desulfovibrionia</taxon>
        <taxon>Desulfovibrionales</taxon>
        <taxon>Desulfovibrionaceae</taxon>
    </lineage>
</organism>
<gene>
    <name evidence="1" type="ORF">F8A88_15485</name>
</gene>
<dbReference type="AlphaFoldDB" id="A0A6N6MZ72"/>
<proteinExistence type="predicted"/>
<comment type="caution">
    <text evidence="1">The sequence shown here is derived from an EMBL/GenBank/DDBJ whole genome shotgun (WGS) entry which is preliminary data.</text>
</comment>
<evidence type="ECO:0000313" key="1">
    <source>
        <dbReference type="EMBL" id="KAB1437327.1"/>
    </source>
</evidence>
<protein>
    <submittedName>
        <fullName evidence="1">Uncharacterized protein</fullName>
    </submittedName>
</protein>
<dbReference type="OrthoDB" id="9999871at2"/>
<dbReference type="Proteomes" id="UP000438699">
    <property type="component" value="Unassembled WGS sequence"/>
</dbReference>
<sequence>MYHYETQEMTGTQAARFMSIVDREVGTDRERTDHGNGVYSVSVFELEQEEEINICRRAECLAMKHI</sequence>
<keyword evidence="2" id="KW-1185">Reference proteome</keyword>
<evidence type="ECO:0000313" key="2">
    <source>
        <dbReference type="Proteomes" id="UP000438699"/>
    </source>
</evidence>